<accession>A0A7X0F2B8</accession>
<protein>
    <submittedName>
        <fullName evidence="1">Uncharacterized protein</fullName>
    </submittedName>
</protein>
<name>A0A7X0F2B8_9ACTN</name>
<proteinExistence type="predicted"/>
<keyword evidence="2" id="KW-1185">Reference proteome</keyword>
<dbReference type="AlphaFoldDB" id="A0A7X0F2B8"/>
<comment type="caution">
    <text evidence="1">The sequence shown here is derived from an EMBL/GenBank/DDBJ whole genome shotgun (WGS) entry which is preliminary data.</text>
</comment>
<reference evidence="1 2" key="1">
    <citation type="submission" date="2020-08" db="EMBL/GenBank/DDBJ databases">
        <title>Sequencing the genomes of 1000 actinobacteria strains.</title>
        <authorList>
            <person name="Klenk H.-P."/>
        </authorList>
    </citation>
    <scope>NUCLEOTIDE SEQUENCE [LARGE SCALE GENOMIC DNA]</scope>
    <source>
        <strain evidence="1 2">DSM 45913</strain>
    </source>
</reference>
<dbReference type="EMBL" id="JACHJB010000003">
    <property type="protein sequence ID" value="MBB6350929.1"/>
    <property type="molecule type" value="Genomic_DNA"/>
</dbReference>
<evidence type="ECO:0000313" key="1">
    <source>
        <dbReference type="EMBL" id="MBB6350929.1"/>
    </source>
</evidence>
<organism evidence="1 2">
    <name type="scientific">Nonomuraea muscovyensis</name>
    <dbReference type="NCBI Taxonomy" id="1124761"/>
    <lineage>
        <taxon>Bacteria</taxon>
        <taxon>Bacillati</taxon>
        <taxon>Actinomycetota</taxon>
        <taxon>Actinomycetes</taxon>
        <taxon>Streptosporangiales</taxon>
        <taxon>Streptosporangiaceae</taxon>
        <taxon>Nonomuraea</taxon>
    </lineage>
</organism>
<evidence type="ECO:0000313" key="2">
    <source>
        <dbReference type="Proteomes" id="UP000583800"/>
    </source>
</evidence>
<gene>
    <name evidence="1" type="ORF">FHU36_007501</name>
</gene>
<sequence length="63" mass="6928">MLRPLVGAMRTRAAHHAPRLPGVACIDHERCQRKGLIKREASDVVKVSNLHRTEASCPTMTPG</sequence>
<dbReference type="Proteomes" id="UP000583800">
    <property type="component" value="Unassembled WGS sequence"/>
</dbReference>